<accession>A0ABQ9X6P9</accession>
<protein>
    <submittedName>
        <fullName evidence="1">Uncharacterized protein</fullName>
    </submittedName>
</protein>
<name>A0ABQ9X6P9_9EUKA</name>
<proteinExistence type="predicted"/>
<keyword evidence="2" id="KW-1185">Reference proteome</keyword>
<dbReference type="InterPro" id="IPR011050">
    <property type="entry name" value="Pectin_lyase_fold/virulence"/>
</dbReference>
<dbReference type="EMBL" id="JARBJD010000200">
    <property type="protein sequence ID" value="KAK2947447.1"/>
    <property type="molecule type" value="Genomic_DNA"/>
</dbReference>
<sequence>MQLCANTPTTAIGFIRSSNFAVSRSEITSCPDTSPFVIGHSGVDSSVSVSIIWCTHKSSSELSSLLPLVSGPPSLSPSTHMPSNEEGCTGTFGIGSLSIVGAGLNMKSAHFVVGTGPLFDFGNCVGNGLTGVVDCSVSLSGSSLTNTTSTRLPSTFPRSCSFLTQRLIGVSVSDSTNHLCGTSGMPLDWAGSSLLSNCSFTSCVTNDAPDPISEPTQDPTKEYDEHDSENVRISRIQSLTNETISNTLWVMSCVFANLSGSARGLAIYCSNFRADVVVKDCSFEECHSTNTNSSGGAVTLIINFNLIASRKFYFTIFNCRFTNNTATFGGHFLMNMYAPVTVAQCTFKDSRSGTATPLAQHHSIHIYLDGDCRFDNSTVSNNEGDYTGGIMLHQELETGSIFLTDVLFKDNIYTYPNLTERVTDFYFDTATGSSHAEFFDCFSTSAVPHCTITFAATILPDLIGPSITSVSQTIRENEDGDGYEITLTFEGVFPGTSRKYDVTLKEPHGHTFVAENMTFTKTAGTGTFAFSNPSLPDVWSATTYKIVDVRKSSSQATSNELVFEGETEPDWTWWHHTLESRADNMVGLPFTTPAGPTLTSIKAELNPTNVSEVVVTLTVDSISTGEFHTDARSASDDSSGGHLGPFFFSSSSTPTSSSCIVDINTGHLFFGKTYIVDGLHSSTLVVSHNQPNMTVPYPPTKIESAFCHPHPDLTTFNLELGGMFLPVGMRWTATLSTGYTISGSFTSDTMGASETQTFEEDGVYFGMLYTVANVSLENGTVVILHGVVFHTPESPLESAMPKQAWVG</sequence>
<dbReference type="Proteomes" id="UP001281761">
    <property type="component" value="Unassembled WGS sequence"/>
</dbReference>
<evidence type="ECO:0000313" key="2">
    <source>
        <dbReference type="Proteomes" id="UP001281761"/>
    </source>
</evidence>
<dbReference type="SUPFAM" id="SSF51126">
    <property type="entry name" value="Pectin lyase-like"/>
    <property type="match status" value="1"/>
</dbReference>
<comment type="caution">
    <text evidence="1">The sequence shown here is derived from an EMBL/GenBank/DDBJ whole genome shotgun (WGS) entry which is preliminary data.</text>
</comment>
<reference evidence="1 2" key="1">
    <citation type="journal article" date="2022" name="bioRxiv">
        <title>Genomics of Preaxostyla Flagellates Illuminates Evolutionary Transitions and the Path Towards Mitochondrial Loss.</title>
        <authorList>
            <person name="Novak L.V.F."/>
            <person name="Treitli S.C."/>
            <person name="Pyrih J."/>
            <person name="Halakuc P."/>
            <person name="Pipaliya S.V."/>
            <person name="Vacek V."/>
            <person name="Brzon O."/>
            <person name="Soukal P."/>
            <person name="Eme L."/>
            <person name="Dacks J.B."/>
            <person name="Karnkowska A."/>
            <person name="Elias M."/>
            <person name="Hampl V."/>
        </authorList>
    </citation>
    <scope>NUCLEOTIDE SEQUENCE [LARGE SCALE GENOMIC DNA]</scope>
    <source>
        <strain evidence="1">NAU3</strain>
        <tissue evidence="1">Gut</tissue>
    </source>
</reference>
<evidence type="ECO:0000313" key="1">
    <source>
        <dbReference type="EMBL" id="KAK2947447.1"/>
    </source>
</evidence>
<organism evidence="1 2">
    <name type="scientific">Blattamonas nauphoetae</name>
    <dbReference type="NCBI Taxonomy" id="2049346"/>
    <lineage>
        <taxon>Eukaryota</taxon>
        <taxon>Metamonada</taxon>
        <taxon>Preaxostyla</taxon>
        <taxon>Oxymonadida</taxon>
        <taxon>Blattamonas</taxon>
    </lineage>
</organism>
<gene>
    <name evidence="1" type="ORF">BLNAU_17597</name>
</gene>